<feature type="domain" description="RING-type" evidence="11">
    <location>
        <begin position="251"/>
        <end position="292"/>
    </location>
</feature>
<evidence type="ECO:0000256" key="7">
    <source>
        <dbReference type="ARBA" id="ARBA00023136"/>
    </source>
</evidence>
<evidence type="ECO:0000256" key="8">
    <source>
        <dbReference type="PROSITE-ProRule" id="PRU00175"/>
    </source>
</evidence>
<name>A0A852K9N4_UROIN</name>
<keyword evidence="2 9" id="KW-0812">Transmembrane</keyword>
<evidence type="ECO:0000313" key="13">
    <source>
        <dbReference type="Proteomes" id="UP000654395"/>
    </source>
</evidence>
<keyword evidence="5" id="KW-0862">Zinc</keyword>
<dbReference type="Proteomes" id="UP000654395">
    <property type="component" value="Unassembled WGS sequence"/>
</dbReference>
<evidence type="ECO:0000256" key="6">
    <source>
        <dbReference type="ARBA" id="ARBA00022989"/>
    </source>
</evidence>
<proteinExistence type="predicted"/>
<feature type="signal peptide" evidence="10">
    <location>
        <begin position="1"/>
        <end position="25"/>
    </location>
</feature>
<keyword evidence="7 9" id="KW-0472">Membrane</keyword>
<evidence type="ECO:0000256" key="1">
    <source>
        <dbReference type="ARBA" id="ARBA00004167"/>
    </source>
</evidence>
<organism evidence="12 13">
    <name type="scientific">Urocolius indicus</name>
    <name type="common">Red-faced mousebird</name>
    <name type="synonym">Colius indicus</name>
    <dbReference type="NCBI Taxonomy" id="458196"/>
    <lineage>
        <taxon>Eukaryota</taxon>
        <taxon>Metazoa</taxon>
        <taxon>Chordata</taxon>
        <taxon>Craniata</taxon>
        <taxon>Vertebrata</taxon>
        <taxon>Euteleostomi</taxon>
        <taxon>Archelosauria</taxon>
        <taxon>Archosauria</taxon>
        <taxon>Dinosauria</taxon>
        <taxon>Saurischia</taxon>
        <taxon>Theropoda</taxon>
        <taxon>Coelurosauria</taxon>
        <taxon>Aves</taxon>
        <taxon>Neognathae</taxon>
        <taxon>Neoaves</taxon>
        <taxon>Telluraves</taxon>
        <taxon>Coraciimorphae</taxon>
        <taxon>Coliiformes</taxon>
        <taxon>Coliidae</taxon>
        <taxon>Urocolius</taxon>
    </lineage>
</organism>
<dbReference type="SMART" id="SM00184">
    <property type="entry name" value="RING"/>
    <property type="match status" value="1"/>
</dbReference>
<keyword evidence="4 8" id="KW-0863">Zinc-finger</keyword>
<evidence type="ECO:0000256" key="2">
    <source>
        <dbReference type="ARBA" id="ARBA00022692"/>
    </source>
</evidence>
<evidence type="ECO:0000256" key="9">
    <source>
        <dbReference type="SAM" id="Phobius"/>
    </source>
</evidence>
<protein>
    <submittedName>
        <fullName evidence="12">RN128 ligase</fullName>
    </submittedName>
</protein>
<evidence type="ECO:0000256" key="4">
    <source>
        <dbReference type="ARBA" id="ARBA00022771"/>
    </source>
</evidence>
<keyword evidence="10" id="KW-0732">Signal</keyword>
<keyword evidence="12" id="KW-0436">Ligase</keyword>
<dbReference type="OrthoDB" id="5357315at2759"/>
<dbReference type="InterPro" id="IPR013083">
    <property type="entry name" value="Znf_RING/FYVE/PHD"/>
</dbReference>
<dbReference type="GO" id="GO:0016020">
    <property type="term" value="C:membrane"/>
    <property type="evidence" value="ECO:0007669"/>
    <property type="project" value="UniProtKB-SubCell"/>
</dbReference>
<dbReference type="Pfam" id="PF13639">
    <property type="entry name" value="zf-RING_2"/>
    <property type="match status" value="1"/>
</dbReference>
<gene>
    <name evidence="12" type="primary">Rnf128</name>
    <name evidence="12" type="ORF">UROIND_R04706</name>
</gene>
<dbReference type="GO" id="GO:0008270">
    <property type="term" value="F:zinc ion binding"/>
    <property type="evidence" value="ECO:0007669"/>
    <property type="project" value="UniProtKB-KW"/>
</dbReference>
<comment type="subcellular location">
    <subcellularLocation>
        <location evidence="1">Membrane</location>
        <topology evidence="1">Single-pass membrane protein</topology>
    </subcellularLocation>
</comment>
<dbReference type="CDD" id="cd02122">
    <property type="entry name" value="PA_GRAIL_like"/>
    <property type="match status" value="1"/>
</dbReference>
<evidence type="ECO:0000256" key="10">
    <source>
        <dbReference type="SAM" id="SignalP"/>
    </source>
</evidence>
<dbReference type="FunFam" id="3.50.30.30:FF:000003">
    <property type="entry name" value="E3 ubiquitin-protein ligase RNF128"/>
    <property type="match status" value="1"/>
</dbReference>
<accession>A0A852K9N4</accession>
<feature type="transmembrane region" description="Helical" evidence="9">
    <location>
        <begin position="180"/>
        <end position="205"/>
    </location>
</feature>
<dbReference type="FunFam" id="3.30.40.10:FF:000009">
    <property type="entry name" value="E3 ubiquitin-protein ligase RNF130"/>
    <property type="match status" value="1"/>
</dbReference>
<keyword evidence="13" id="KW-1185">Reference proteome</keyword>
<dbReference type="Gene3D" id="3.30.40.10">
    <property type="entry name" value="Zinc/RING finger domain, C3HC4 (zinc finger)"/>
    <property type="match status" value="1"/>
</dbReference>
<dbReference type="Pfam" id="PF02225">
    <property type="entry name" value="PA"/>
    <property type="match status" value="1"/>
</dbReference>
<feature type="non-terminal residue" evidence="12">
    <location>
        <position position="303"/>
    </location>
</feature>
<dbReference type="PANTHER" id="PTHR46539:SF27">
    <property type="entry name" value="RING FINGER PROTEIN 128"/>
    <property type="match status" value="1"/>
</dbReference>
<feature type="non-terminal residue" evidence="12">
    <location>
        <position position="1"/>
    </location>
</feature>
<dbReference type="SUPFAM" id="SSF52025">
    <property type="entry name" value="PA domain"/>
    <property type="match status" value="1"/>
</dbReference>
<evidence type="ECO:0000313" key="12">
    <source>
        <dbReference type="EMBL" id="NXX73780.1"/>
    </source>
</evidence>
<evidence type="ECO:0000256" key="3">
    <source>
        <dbReference type="ARBA" id="ARBA00022723"/>
    </source>
</evidence>
<reference evidence="12" key="1">
    <citation type="submission" date="2020-02" db="EMBL/GenBank/DDBJ databases">
        <title>Bird 10,000 Genomes (B10K) Project - Family phase.</title>
        <authorList>
            <person name="Zhang G."/>
        </authorList>
    </citation>
    <scope>NUCLEOTIDE SEQUENCE</scope>
    <source>
        <strain evidence="12">B10K-DU-030-59</strain>
    </source>
</reference>
<dbReference type="EMBL" id="WBNH01000290">
    <property type="protein sequence ID" value="NXX73780.1"/>
    <property type="molecule type" value="Genomic_DNA"/>
</dbReference>
<evidence type="ECO:0000259" key="11">
    <source>
        <dbReference type="PROSITE" id="PS50089"/>
    </source>
</evidence>
<dbReference type="PROSITE" id="PS50089">
    <property type="entry name" value="ZF_RING_2"/>
    <property type="match status" value="1"/>
</dbReference>
<dbReference type="InterPro" id="IPR046450">
    <property type="entry name" value="PA_dom_sf"/>
</dbReference>
<dbReference type="InterPro" id="IPR001841">
    <property type="entry name" value="Znf_RING"/>
</dbReference>
<comment type="caution">
    <text evidence="12">The sequence shown here is derived from an EMBL/GenBank/DDBJ whole genome shotgun (WGS) entry which is preliminary data.</text>
</comment>
<dbReference type="AlphaFoldDB" id="A0A852K9N4"/>
<keyword evidence="3" id="KW-0479">Metal-binding</keyword>
<evidence type="ECO:0000256" key="5">
    <source>
        <dbReference type="ARBA" id="ARBA00022833"/>
    </source>
</evidence>
<dbReference type="GO" id="GO:0016874">
    <property type="term" value="F:ligase activity"/>
    <property type="evidence" value="ECO:0007669"/>
    <property type="project" value="UniProtKB-KW"/>
</dbReference>
<sequence length="303" mass="33748">VMGAAKLWFFCFLLVASTSFETTDAFLFSASLDLLYFNSTSNSSVTEQCNCGRYGSGSPRHSTWGLVGIPASGSLQACATNTQFSVSHGPWIALIQSGSCSFADKIRAAASRGAAAVVIYSAQGKGDDVFLMKHLGAENIVAITIGNLKGREILHRIESGLTVTVTIKARETHHLLMIQYTLIIIIVIFFVIEVSAIYKCICYYLERRRIARALSDSQRQLTAVTKAAMEHFELRTMKQGDKELGPDGEMCVVCLEPFQPKEVVRVLTCKHLFHQRCIDRWLLEHRTCPLCKWDIFNVLRVEV</sequence>
<dbReference type="SUPFAM" id="SSF57850">
    <property type="entry name" value="RING/U-box"/>
    <property type="match status" value="1"/>
</dbReference>
<dbReference type="InterPro" id="IPR003137">
    <property type="entry name" value="PA_domain"/>
</dbReference>
<keyword evidence="6 9" id="KW-1133">Transmembrane helix</keyword>
<feature type="chain" id="PRO_5033011387" evidence="10">
    <location>
        <begin position="26"/>
        <end position="303"/>
    </location>
</feature>
<dbReference type="Gene3D" id="3.50.30.30">
    <property type="match status" value="1"/>
</dbReference>
<dbReference type="PANTHER" id="PTHR46539">
    <property type="entry name" value="E3 UBIQUITIN-PROTEIN LIGASE ATL42"/>
    <property type="match status" value="1"/>
</dbReference>